<evidence type="ECO:0000313" key="12">
    <source>
        <dbReference type="Proteomes" id="UP000318542"/>
    </source>
</evidence>
<evidence type="ECO:0000256" key="6">
    <source>
        <dbReference type="ARBA" id="ARBA00018569"/>
    </source>
</evidence>
<keyword evidence="9" id="KW-0119">Carbohydrate metabolism</keyword>
<dbReference type="GO" id="GO:0006012">
    <property type="term" value="P:galactose metabolic process"/>
    <property type="evidence" value="ECO:0007669"/>
    <property type="project" value="UniProtKB-UniPathway"/>
</dbReference>
<dbReference type="SMART" id="SM00822">
    <property type="entry name" value="PKS_KR"/>
    <property type="match status" value="1"/>
</dbReference>
<gene>
    <name evidence="11" type="primary">lnpD</name>
    <name evidence="11" type="ORF">Tther_01343</name>
</gene>
<dbReference type="Gene3D" id="3.90.25.10">
    <property type="entry name" value="UDP-galactose 4-epimerase, domain 1"/>
    <property type="match status" value="1"/>
</dbReference>
<comment type="caution">
    <text evidence="11">The sequence shown here is derived from an EMBL/GenBank/DDBJ whole genome shotgun (WGS) entry which is preliminary data.</text>
</comment>
<evidence type="ECO:0000256" key="1">
    <source>
        <dbReference type="ARBA" id="ARBA00000083"/>
    </source>
</evidence>
<comment type="pathway">
    <text evidence="3 9">Carbohydrate metabolism; galactose metabolism.</text>
</comment>
<dbReference type="InterPro" id="IPR005886">
    <property type="entry name" value="UDP_G4E"/>
</dbReference>
<dbReference type="NCBIfam" id="TIGR01179">
    <property type="entry name" value="galE"/>
    <property type="match status" value="1"/>
</dbReference>
<dbReference type="AlphaFoldDB" id="A0A554X1N1"/>
<evidence type="ECO:0000256" key="4">
    <source>
        <dbReference type="ARBA" id="ARBA00007637"/>
    </source>
</evidence>
<keyword evidence="8 9" id="KW-0413">Isomerase</keyword>
<dbReference type="Proteomes" id="UP000318542">
    <property type="component" value="Unassembled WGS sequence"/>
</dbReference>
<dbReference type="GO" id="GO:0003978">
    <property type="term" value="F:UDP-glucose 4-epimerase activity"/>
    <property type="evidence" value="ECO:0007669"/>
    <property type="project" value="UniProtKB-UniRule"/>
</dbReference>
<dbReference type="UniPathway" id="UPA00214"/>
<dbReference type="CDD" id="cd05247">
    <property type="entry name" value="UDP_G4E_1_SDR_e"/>
    <property type="match status" value="1"/>
</dbReference>
<dbReference type="OrthoDB" id="9803010at2"/>
<name>A0A554X1N1_9BURK</name>
<organism evidence="11 12">
    <name type="scientific">Tepidimonas thermarum</name>
    <dbReference type="NCBI Taxonomy" id="335431"/>
    <lineage>
        <taxon>Bacteria</taxon>
        <taxon>Pseudomonadati</taxon>
        <taxon>Pseudomonadota</taxon>
        <taxon>Betaproteobacteria</taxon>
        <taxon>Burkholderiales</taxon>
        <taxon>Tepidimonas</taxon>
    </lineage>
</organism>
<dbReference type="Gene3D" id="3.40.50.720">
    <property type="entry name" value="NAD(P)-binding Rossmann-like Domain"/>
    <property type="match status" value="1"/>
</dbReference>
<evidence type="ECO:0000256" key="7">
    <source>
        <dbReference type="ARBA" id="ARBA00023027"/>
    </source>
</evidence>
<evidence type="ECO:0000259" key="10">
    <source>
        <dbReference type="SMART" id="SM00822"/>
    </source>
</evidence>
<evidence type="ECO:0000256" key="8">
    <source>
        <dbReference type="ARBA" id="ARBA00023235"/>
    </source>
</evidence>
<evidence type="ECO:0000256" key="3">
    <source>
        <dbReference type="ARBA" id="ARBA00004947"/>
    </source>
</evidence>
<evidence type="ECO:0000256" key="2">
    <source>
        <dbReference type="ARBA" id="ARBA00001911"/>
    </source>
</evidence>
<keyword evidence="12" id="KW-1185">Reference proteome</keyword>
<evidence type="ECO:0000313" key="11">
    <source>
        <dbReference type="EMBL" id="TSE29718.1"/>
    </source>
</evidence>
<comment type="similarity">
    <text evidence="4 9">Belongs to the NAD(P)-dependent epimerase/dehydratase family.</text>
</comment>
<evidence type="ECO:0000256" key="5">
    <source>
        <dbReference type="ARBA" id="ARBA00013189"/>
    </source>
</evidence>
<reference evidence="11 12" key="1">
    <citation type="submission" date="2019-07" db="EMBL/GenBank/DDBJ databases">
        <title>Tepidimonas thermarum AA-1 draft genome.</title>
        <authorList>
            <person name="Da Costa M.S."/>
            <person name="Froufe H.J.C."/>
            <person name="Egas C."/>
            <person name="Albuquerque L."/>
        </authorList>
    </citation>
    <scope>NUCLEOTIDE SEQUENCE [LARGE SCALE GENOMIC DNA]</scope>
    <source>
        <strain evidence="11 12">AA-1</strain>
    </source>
</reference>
<feature type="domain" description="Ketoreductase" evidence="10">
    <location>
        <begin position="1"/>
        <end position="161"/>
    </location>
</feature>
<dbReference type="InterPro" id="IPR016040">
    <property type="entry name" value="NAD(P)-bd_dom"/>
</dbReference>
<comment type="catalytic activity">
    <reaction evidence="1 9">
        <text>UDP-alpha-D-glucose = UDP-alpha-D-galactose</text>
        <dbReference type="Rhea" id="RHEA:22168"/>
        <dbReference type="ChEBI" id="CHEBI:58885"/>
        <dbReference type="ChEBI" id="CHEBI:66914"/>
        <dbReference type="EC" id="5.1.3.2"/>
    </reaction>
</comment>
<evidence type="ECO:0000256" key="9">
    <source>
        <dbReference type="RuleBase" id="RU366046"/>
    </source>
</evidence>
<comment type="subunit">
    <text evidence="9">Homodimer.</text>
</comment>
<dbReference type="PANTHER" id="PTHR43725">
    <property type="entry name" value="UDP-GLUCOSE 4-EPIMERASE"/>
    <property type="match status" value="1"/>
</dbReference>
<sequence>MNILLTGGLGYIGSHTAVVLQGAGHRVFLLDNLSNSRLDVAERIGRITGTAPVVEVADVLDTIRVRMMLRHHRIQAVIHFAGLKAVGESVAQPLAYFHHNVAGTISLLRAMADEGVRQLVFSSSATVYGQPQRLPLAEDHPTRATNPYGRTKLHIEAMLQDLAASDPAWRIAILRYFNPVGAHDSGLIGEDPNGIPNNLMPYIARVAAGQLPHLNIWGDDYPTADGTGVRDYLHVMDLAEGHRAALDHLGRTHQSCDIFNLGTGQGTSVLQMVRAFEQASGRPIPYRIAARRPGDVAACWADPTKAQQVLGWRATRTVHDMCASAWGFAVRAGGQRSCQEDLAHKDDGCAVRSVECKP</sequence>
<dbReference type="SUPFAM" id="SSF51735">
    <property type="entry name" value="NAD(P)-binding Rossmann-fold domains"/>
    <property type="match status" value="1"/>
</dbReference>
<dbReference type="NCBIfam" id="NF007956">
    <property type="entry name" value="PRK10675.1"/>
    <property type="match status" value="1"/>
</dbReference>
<keyword evidence="7 9" id="KW-0520">NAD</keyword>
<dbReference type="EC" id="5.1.3.2" evidence="5 9"/>
<dbReference type="GO" id="GO:0005829">
    <property type="term" value="C:cytosol"/>
    <property type="evidence" value="ECO:0007669"/>
    <property type="project" value="TreeGrafter"/>
</dbReference>
<dbReference type="RefSeq" id="WP_143902206.1">
    <property type="nucleotide sequence ID" value="NZ_VJOL01000021.1"/>
</dbReference>
<dbReference type="Pfam" id="PF16363">
    <property type="entry name" value="GDP_Man_Dehyd"/>
    <property type="match status" value="1"/>
</dbReference>
<protein>
    <recommendedName>
        <fullName evidence="6 9">UDP-glucose 4-epimerase</fullName>
        <ecNumber evidence="5 9">5.1.3.2</ecNumber>
    </recommendedName>
</protein>
<dbReference type="EMBL" id="VJOL01000021">
    <property type="protein sequence ID" value="TSE29718.1"/>
    <property type="molecule type" value="Genomic_DNA"/>
</dbReference>
<dbReference type="PANTHER" id="PTHR43725:SF47">
    <property type="entry name" value="UDP-GLUCOSE 4-EPIMERASE"/>
    <property type="match status" value="1"/>
</dbReference>
<accession>A0A554X1N1</accession>
<comment type="cofactor">
    <cofactor evidence="2 9">
        <name>NAD(+)</name>
        <dbReference type="ChEBI" id="CHEBI:57540"/>
    </cofactor>
</comment>
<proteinExistence type="inferred from homology"/>
<dbReference type="InterPro" id="IPR036291">
    <property type="entry name" value="NAD(P)-bd_dom_sf"/>
</dbReference>
<dbReference type="InterPro" id="IPR057326">
    <property type="entry name" value="KR_dom"/>
</dbReference>